<evidence type="ECO:0000256" key="1">
    <source>
        <dbReference type="SAM" id="MobiDB-lite"/>
    </source>
</evidence>
<organism evidence="3 4">
    <name type="scientific">Chelatococcus albus</name>
    <dbReference type="NCBI Taxonomy" id="3047466"/>
    <lineage>
        <taxon>Bacteria</taxon>
        <taxon>Pseudomonadati</taxon>
        <taxon>Pseudomonadota</taxon>
        <taxon>Alphaproteobacteria</taxon>
        <taxon>Hyphomicrobiales</taxon>
        <taxon>Chelatococcaceae</taxon>
        <taxon>Chelatococcus</taxon>
    </lineage>
</organism>
<dbReference type="RefSeq" id="WP_283740250.1">
    <property type="nucleotide sequence ID" value="NZ_JASJEV010000004.1"/>
</dbReference>
<feature type="region of interest" description="Disordered" evidence="1">
    <location>
        <begin position="1"/>
        <end position="51"/>
    </location>
</feature>
<proteinExistence type="predicted"/>
<evidence type="ECO:0000256" key="2">
    <source>
        <dbReference type="SAM" id="Phobius"/>
    </source>
</evidence>
<keyword evidence="4" id="KW-1185">Reference proteome</keyword>
<gene>
    <name evidence="3" type="ORF">QNA08_08435</name>
</gene>
<keyword evidence="2" id="KW-0812">Transmembrane</keyword>
<accession>A0ABT7AGX0</accession>
<dbReference type="EMBL" id="JASJEV010000004">
    <property type="protein sequence ID" value="MDJ1158257.1"/>
    <property type="molecule type" value="Genomic_DNA"/>
</dbReference>
<feature type="compositionally biased region" description="Pro residues" evidence="1">
    <location>
        <begin position="30"/>
        <end position="43"/>
    </location>
</feature>
<name>A0ABT7AGX0_9HYPH</name>
<evidence type="ECO:0000313" key="4">
    <source>
        <dbReference type="Proteomes" id="UP001321492"/>
    </source>
</evidence>
<comment type="caution">
    <text evidence="3">The sequence shown here is derived from an EMBL/GenBank/DDBJ whole genome shotgun (WGS) entry which is preliminary data.</text>
</comment>
<keyword evidence="2" id="KW-1133">Transmembrane helix</keyword>
<evidence type="ECO:0000313" key="3">
    <source>
        <dbReference type="EMBL" id="MDJ1158257.1"/>
    </source>
</evidence>
<feature type="compositionally biased region" description="Low complexity" evidence="1">
    <location>
        <begin position="16"/>
        <end position="29"/>
    </location>
</feature>
<keyword evidence="2" id="KW-0472">Membrane</keyword>
<protein>
    <submittedName>
        <fullName evidence="3">Uncharacterized protein</fullName>
    </submittedName>
</protein>
<feature type="transmembrane region" description="Helical" evidence="2">
    <location>
        <begin position="120"/>
        <end position="145"/>
    </location>
</feature>
<dbReference type="Proteomes" id="UP001321492">
    <property type="component" value="Unassembled WGS sequence"/>
</dbReference>
<sequence>MSDATTNTRIEPVIEPAPAADPKVVATAAAPPPPPPASTPAPKPATATERAGLDQLFRIEEKTARIEEKFARSETLLKRVEDVVEASMSKSGEFAKQAELTALRQEVAYVSQQVRRKPGFAALIATAVLAAVLSSTFTIALLSLLPGVIAR</sequence>
<reference evidence="3 4" key="1">
    <citation type="submission" date="2023-05" db="EMBL/GenBank/DDBJ databases">
        <title>Chelatococcus sp. nov., a moderately thermophilic bacterium isolated from hot spring microbial mat.</title>
        <authorList>
            <person name="Hu C.-J."/>
            <person name="Li W.-J."/>
        </authorList>
    </citation>
    <scope>NUCLEOTIDE SEQUENCE [LARGE SCALE GENOMIC DNA]</scope>
    <source>
        <strain evidence="3 4">SYSU G07232</strain>
    </source>
</reference>